<protein>
    <submittedName>
        <fullName evidence="2">Uncharacterized protein</fullName>
    </submittedName>
</protein>
<dbReference type="Proteomes" id="UP000643165">
    <property type="component" value="Unassembled WGS sequence"/>
</dbReference>
<dbReference type="EMBL" id="BOPB01000013">
    <property type="protein sequence ID" value="GIJ22184.1"/>
    <property type="molecule type" value="Genomic_DNA"/>
</dbReference>
<organism evidence="2 3">
    <name type="scientific">Micromonospora lutea</name>
    <dbReference type="NCBI Taxonomy" id="419825"/>
    <lineage>
        <taxon>Bacteria</taxon>
        <taxon>Bacillati</taxon>
        <taxon>Actinomycetota</taxon>
        <taxon>Actinomycetes</taxon>
        <taxon>Micromonosporales</taxon>
        <taxon>Micromonosporaceae</taxon>
        <taxon>Micromonospora</taxon>
    </lineage>
</organism>
<feature type="region of interest" description="Disordered" evidence="1">
    <location>
        <begin position="1"/>
        <end position="20"/>
    </location>
</feature>
<evidence type="ECO:0000313" key="2">
    <source>
        <dbReference type="EMBL" id="GIJ22184.1"/>
    </source>
</evidence>
<proteinExistence type="predicted"/>
<evidence type="ECO:0000313" key="3">
    <source>
        <dbReference type="Proteomes" id="UP000643165"/>
    </source>
</evidence>
<sequence>MLVQLGGESGGQPGVYLEEETDGRDSRVVEGVRFHRYIVPVLDSRNIVSDIVAAADVVLLNNIFLEGSFS</sequence>
<evidence type="ECO:0000256" key="1">
    <source>
        <dbReference type="SAM" id="MobiDB-lite"/>
    </source>
</evidence>
<reference evidence="2 3" key="1">
    <citation type="submission" date="2021-01" db="EMBL/GenBank/DDBJ databases">
        <title>Whole genome shotgun sequence of Verrucosispora lutea NBRC 106530.</title>
        <authorList>
            <person name="Komaki H."/>
            <person name="Tamura T."/>
        </authorList>
    </citation>
    <scope>NUCLEOTIDE SEQUENCE [LARGE SCALE GENOMIC DNA]</scope>
    <source>
        <strain evidence="2 3">NBRC 106530</strain>
    </source>
</reference>
<accession>A0ABQ4IW79</accession>
<comment type="caution">
    <text evidence="2">The sequence shown here is derived from an EMBL/GenBank/DDBJ whole genome shotgun (WGS) entry which is preliminary data.</text>
</comment>
<keyword evidence="3" id="KW-1185">Reference proteome</keyword>
<name>A0ABQ4IW79_9ACTN</name>
<gene>
    <name evidence="2" type="ORF">Vlu01_28080</name>
</gene>